<sequence length="481" mass="55691">MSLAEINIEQLCNGCEKSVTQLKKRYKGKKYCSTCYARIFKKCLCPKCGLSARLPKNDDQAICNECIKKQPCIRCNQVNRPIGTLTEYGVVCNSCSVYFREVERCERCNVQSQKLTKISRFNDDLRVCPKCSTRDYETCPSCHKYRLLELDEKGNKVCKKCITQPNKPCIECKTMISAGCGDLCDDCYWIKNLWSKFHQNIYLFESSFLKKQYENYVLWLVDLVGAHQAALYLNKHTHFFIKTEMLWESNIPDADQLLLTLRTSGLRKFELVTQWLDQMHGVKISTINKNECSEIDQANKLIDQLPQPSLAFDVVFAYKQKLDEKMHQGKTSARSVRLAMKPAVALMLSIQDKQLLPDLAKVKAYLNEYSGQAAALTGFINFLNDQYDTDIDYISLKHSNFIKEASKRKLEKELISMLSPNTDFNVMVWVKNGLQLFHEMSYQDSLKIKLEMIVEIKDGYNVLYNNQNYWLPKNIDPSFKK</sequence>
<dbReference type="OrthoDB" id="8613201at2"/>
<accession>A0A371YPJ0</accession>
<protein>
    <submittedName>
        <fullName evidence="1">Transposase</fullName>
    </submittedName>
</protein>
<dbReference type="Proteomes" id="UP000240957">
    <property type="component" value="Unassembled WGS sequence"/>
</dbReference>
<gene>
    <name evidence="1" type="ORF">C9E89_011875</name>
</gene>
<dbReference type="EMBL" id="PYIX02000018">
    <property type="protein sequence ID" value="RFC83387.1"/>
    <property type="molecule type" value="Genomic_DNA"/>
</dbReference>
<name>A0A371YPJ0_9GAMM</name>
<reference evidence="1 2" key="1">
    <citation type="submission" date="2018-08" db="EMBL/GenBank/DDBJ databases">
        <title>The draft genome of Acinetobacter sichuanensis strain WCHAc060041.</title>
        <authorList>
            <person name="Qin J."/>
            <person name="Feng Y."/>
            <person name="Zong Z."/>
        </authorList>
    </citation>
    <scope>NUCLEOTIDE SEQUENCE [LARGE SCALE GENOMIC DNA]</scope>
    <source>
        <strain evidence="1 2">WCHAc060041</strain>
    </source>
</reference>
<proteinExistence type="predicted"/>
<organism evidence="1 2">
    <name type="scientific">Acinetobacter sichuanensis</name>
    <dbReference type="NCBI Taxonomy" id="2136183"/>
    <lineage>
        <taxon>Bacteria</taxon>
        <taxon>Pseudomonadati</taxon>
        <taxon>Pseudomonadota</taxon>
        <taxon>Gammaproteobacteria</taxon>
        <taxon>Moraxellales</taxon>
        <taxon>Moraxellaceae</taxon>
        <taxon>Acinetobacter</taxon>
    </lineage>
</organism>
<dbReference type="AlphaFoldDB" id="A0A371YPJ0"/>
<evidence type="ECO:0000313" key="1">
    <source>
        <dbReference type="EMBL" id="RFC83387.1"/>
    </source>
</evidence>
<evidence type="ECO:0000313" key="2">
    <source>
        <dbReference type="Proteomes" id="UP000240957"/>
    </source>
</evidence>
<comment type="caution">
    <text evidence="1">The sequence shown here is derived from an EMBL/GenBank/DDBJ whole genome shotgun (WGS) entry which is preliminary data.</text>
</comment>